<dbReference type="Proteomes" id="UP001213000">
    <property type="component" value="Unassembled WGS sequence"/>
</dbReference>
<dbReference type="Pfam" id="PF24883">
    <property type="entry name" value="NPHP3_N"/>
    <property type="match status" value="1"/>
</dbReference>
<keyword evidence="1" id="KW-0677">Repeat</keyword>
<reference evidence="3" key="1">
    <citation type="submission" date="2022-07" db="EMBL/GenBank/DDBJ databases">
        <title>Genome Sequence of Leucocoprinus birnbaumii.</title>
        <authorList>
            <person name="Buettner E."/>
        </authorList>
    </citation>
    <scope>NUCLEOTIDE SEQUENCE</scope>
    <source>
        <strain evidence="3">VT141</strain>
    </source>
</reference>
<name>A0AAD5YNZ6_9AGAR</name>
<proteinExistence type="predicted"/>
<sequence>MAISGLKTILEHSMPDAFHDSAARYPPPKCHFGTRKDYINQITDWALGQSEHKEHVLWLRGPFGIGKSAVAQSFAEVIKRLDRLAATLFFSRSNADRDDPLRVITSLAYQIATICDSFANIIDARIRKDPSLTTKSLSTQFEELLVTPLSQIDSETRDSLEGRVIIIDGLDECRGTPEQLELIRIIALSAQNRTTPFRWFVTSRPEDPIIRTMNSTSISSVVYRIELPVSRSIDHEILLFLTDEFTKIRESHGLQATWPTDEVLALLVERGAGLWVYVSTIIRFINDENSFGPEDQLEIVMKFIGDVSDKVEPNNPLAEMDCFYTLIMQRIPLNIQTMVRRVVLLHSMGHSSTDITDILSLSVERLRRCCVSIQSVMELQGSSHDRSSPDYLRLHFYHASFIDYLTDPARSREICVRGELLVRWRQELLEWLHFVYAHTTDSSHFVFPAGASLPKDLDGGTHHNGVLDHFWDLCYWPNQPIDIPTAVSISNLPFRKMLSLLSGKELVYINPNDIEQLHKNLPIEFHSKVLRREKCPTPGCTSKKTIYILGHGDTQAIVYMDDEGDLVLHNNQNWGPDKCPCGAQIKRHGQDGKGH</sequence>
<organism evidence="3 4">
    <name type="scientific">Leucocoprinus birnbaumii</name>
    <dbReference type="NCBI Taxonomy" id="56174"/>
    <lineage>
        <taxon>Eukaryota</taxon>
        <taxon>Fungi</taxon>
        <taxon>Dikarya</taxon>
        <taxon>Basidiomycota</taxon>
        <taxon>Agaricomycotina</taxon>
        <taxon>Agaricomycetes</taxon>
        <taxon>Agaricomycetidae</taxon>
        <taxon>Agaricales</taxon>
        <taxon>Agaricineae</taxon>
        <taxon>Agaricaceae</taxon>
        <taxon>Leucocoprinus</taxon>
    </lineage>
</organism>
<dbReference type="PANTHER" id="PTHR10039:SF17">
    <property type="entry name" value="FUNGAL STAND N-TERMINAL GOODBYE DOMAIN-CONTAINING PROTEIN-RELATED"/>
    <property type="match status" value="1"/>
</dbReference>
<feature type="domain" description="Nephrocystin 3-like N-terminal" evidence="2">
    <location>
        <begin position="41"/>
        <end position="204"/>
    </location>
</feature>
<dbReference type="InterPro" id="IPR027417">
    <property type="entry name" value="P-loop_NTPase"/>
</dbReference>
<protein>
    <recommendedName>
        <fullName evidence="2">Nephrocystin 3-like N-terminal domain-containing protein</fullName>
    </recommendedName>
</protein>
<accession>A0AAD5YNZ6</accession>
<dbReference type="SUPFAM" id="SSF52540">
    <property type="entry name" value="P-loop containing nucleoside triphosphate hydrolases"/>
    <property type="match status" value="1"/>
</dbReference>
<evidence type="ECO:0000256" key="1">
    <source>
        <dbReference type="ARBA" id="ARBA00022737"/>
    </source>
</evidence>
<dbReference type="InterPro" id="IPR056884">
    <property type="entry name" value="NPHP3-like_N"/>
</dbReference>
<dbReference type="Gene3D" id="3.40.50.300">
    <property type="entry name" value="P-loop containing nucleotide triphosphate hydrolases"/>
    <property type="match status" value="1"/>
</dbReference>
<keyword evidence="4" id="KW-1185">Reference proteome</keyword>
<evidence type="ECO:0000313" key="3">
    <source>
        <dbReference type="EMBL" id="KAJ3558808.1"/>
    </source>
</evidence>
<evidence type="ECO:0000313" key="4">
    <source>
        <dbReference type="Proteomes" id="UP001213000"/>
    </source>
</evidence>
<gene>
    <name evidence="3" type="ORF">NP233_g11425</name>
</gene>
<evidence type="ECO:0000259" key="2">
    <source>
        <dbReference type="Pfam" id="PF24883"/>
    </source>
</evidence>
<dbReference type="PANTHER" id="PTHR10039">
    <property type="entry name" value="AMELOGENIN"/>
    <property type="match status" value="1"/>
</dbReference>
<comment type="caution">
    <text evidence="3">The sequence shown here is derived from an EMBL/GenBank/DDBJ whole genome shotgun (WGS) entry which is preliminary data.</text>
</comment>
<dbReference type="AlphaFoldDB" id="A0AAD5YNZ6"/>
<dbReference type="EMBL" id="JANIEX010001368">
    <property type="protein sequence ID" value="KAJ3558808.1"/>
    <property type="molecule type" value="Genomic_DNA"/>
</dbReference>